<evidence type="ECO:0000256" key="1">
    <source>
        <dbReference type="ARBA" id="ARBA00004167"/>
    </source>
</evidence>
<dbReference type="EMBL" id="SFCI01003353">
    <property type="protein sequence ID" value="TFY73071.1"/>
    <property type="molecule type" value="Genomic_DNA"/>
</dbReference>
<feature type="transmembrane region" description="Helical" evidence="7">
    <location>
        <begin position="472"/>
        <end position="491"/>
    </location>
</feature>
<evidence type="ECO:0000313" key="9">
    <source>
        <dbReference type="EMBL" id="TFY73071.1"/>
    </source>
</evidence>
<comment type="similarity">
    <text evidence="2">Belongs to the YSP2 family.</text>
</comment>
<feature type="non-terminal residue" evidence="9">
    <location>
        <position position="531"/>
    </location>
</feature>
<feature type="non-terminal residue" evidence="9">
    <location>
        <position position="1"/>
    </location>
</feature>
<evidence type="ECO:0000256" key="5">
    <source>
        <dbReference type="ARBA" id="ARBA00023136"/>
    </source>
</evidence>
<evidence type="ECO:0000256" key="3">
    <source>
        <dbReference type="ARBA" id="ARBA00022692"/>
    </source>
</evidence>
<dbReference type="GO" id="GO:0032541">
    <property type="term" value="C:cortical endoplasmic reticulum"/>
    <property type="evidence" value="ECO:0007669"/>
    <property type="project" value="TreeGrafter"/>
</dbReference>
<keyword evidence="10" id="KW-1185">Reference proteome</keyword>
<dbReference type="Pfam" id="PF02893">
    <property type="entry name" value="GRAM"/>
    <property type="match status" value="1"/>
</dbReference>
<dbReference type="Gene3D" id="2.30.29.30">
    <property type="entry name" value="Pleckstrin-homology domain (PH domain)/Phosphotyrosine-binding domain (PTB)"/>
    <property type="match status" value="1"/>
</dbReference>
<dbReference type="AlphaFoldDB" id="A0A4Y9ZGW8"/>
<keyword evidence="3 7" id="KW-0812">Transmembrane</keyword>
<dbReference type="OrthoDB" id="2162691at2759"/>
<name>A0A4Y9ZGW8_9AGAM</name>
<evidence type="ECO:0000256" key="6">
    <source>
        <dbReference type="SAM" id="MobiDB-lite"/>
    </source>
</evidence>
<dbReference type="Proteomes" id="UP000298061">
    <property type="component" value="Unassembled WGS sequence"/>
</dbReference>
<gene>
    <name evidence="9" type="ORF">EWM64_g10941</name>
</gene>
<keyword evidence="5 7" id="KW-0472">Membrane</keyword>
<dbReference type="STRING" id="135208.A0A4Y9ZGW8"/>
<dbReference type="PROSITE" id="PS51778">
    <property type="entry name" value="VAST"/>
    <property type="match status" value="1"/>
</dbReference>
<evidence type="ECO:0000256" key="7">
    <source>
        <dbReference type="SAM" id="Phobius"/>
    </source>
</evidence>
<dbReference type="InterPro" id="IPR004182">
    <property type="entry name" value="GRAM"/>
</dbReference>
<dbReference type="InterPro" id="IPR011993">
    <property type="entry name" value="PH-like_dom_sf"/>
</dbReference>
<dbReference type="GO" id="GO:0005739">
    <property type="term" value="C:mitochondrion"/>
    <property type="evidence" value="ECO:0007669"/>
    <property type="project" value="TreeGrafter"/>
</dbReference>
<dbReference type="InterPro" id="IPR051482">
    <property type="entry name" value="Cholesterol_transport"/>
</dbReference>
<proteinExistence type="inferred from homology"/>
<feature type="region of interest" description="Disordered" evidence="6">
    <location>
        <begin position="1"/>
        <end position="24"/>
    </location>
</feature>
<accession>A0A4Y9ZGW8</accession>
<dbReference type="Pfam" id="PF16016">
    <property type="entry name" value="VASt"/>
    <property type="match status" value="1"/>
</dbReference>
<evidence type="ECO:0000259" key="8">
    <source>
        <dbReference type="PROSITE" id="PS51778"/>
    </source>
</evidence>
<evidence type="ECO:0000313" key="10">
    <source>
        <dbReference type="Proteomes" id="UP000298061"/>
    </source>
</evidence>
<feature type="domain" description="VASt" evidence="8">
    <location>
        <begin position="211"/>
        <end position="383"/>
    </location>
</feature>
<comment type="subcellular location">
    <subcellularLocation>
        <location evidence="1">Membrane</location>
        <topology evidence="1">Single-pass membrane protein</topology>
    </subcellularLocation>
</comment>
<dbReference type="GO" id="GO:0032934">
    <property type="term" value="F:sterol binding"/>
    <property type="evidence" value="ECO:0007669"/>
    <property type="project" value="TreeGrafter"/>
</dbReference>
<dbReference type="GO" id="GO:0005886">
    <property type="term" value="C:plasma membrane"/>
    <property type="evidence" value="ECO:0007669"/>
    <property type="project" value="TreeGrafter"/>
</dbReference>
<dbReference type="GO" id="GO:0005789">
    <property type="term" value="C:endoplasmic reticulum membrane"/>
    <property type="evidence" value="ECO:0007669"/>
    <property type="project" value="TreeGrafter"/>
</dbReference>
<dbReference type="PANTHER" id="PTHR23319:SF4">
    <property type="entry name" value="GRAM DOMAIN CONTAINING 1B, ISOFORM E"/>
    <property type="match status" value="1"/>
</dbReference>
<evidence type="ECO:0000256" key="4">
    <source>
        <dbReference type="ARBA" id="ARBA00022989"/>
    </source>
</evidence>
<comment type="caution">
    <text evidence="9">The sequence shown here is derived from an EMBL/GenBank/DDBJ whole genome shotgun (WGS) entry which is preliminary data.</text>
</comment>
<reference evidence="9 10" key="1">
    <citation type="submission" date="2019-02" db="EMBL/GenBank/DDBJ databases">
        <title>Genome sequencing of the rare red list fungi Hericium alpestre (H. flagellum).</title>
        <authorList>
            <person name="Buettner E."/>
            <person name="Kellner H."/>
        </authorList>
    </citation>
    <scope>NUCLEOTIDE SEQUENCE [LARGE SCALE GENOMIC DNA]</scope>
    <source>
        <strain evidence="9 10">DSM 108284</strain>
    </source>
</reference>
<evidence type="ECO:0000256" key="2">
    <source>
        <dbReference type="ARBA" id="ARBA00006582"/>
    </source>
</evidence>
<dbReference type="GO" id="GO:0140268">
    <property type="term" value="C:endoplasmic reticulum-plasma membrane contact site"/>
    <property type="evidence" value="ECO:0007669"/>
    <property type="project" value="TreeGrafter"/>
</dbReference>
<dbReference type="GO" id="GO:0120015">
    <property type="term" value="F:sterol transfer activity"/>
    <property type="evidence" value="ECO:0007669"/>
    <property type="project" value="TreeGrafter"/>
</dbReference>
<protein>
    <recommendedName>
        <fullName evidence="8">VASt domain-containing protein</fullName>
    </recommendedName>
</protein>
<organism evidence="9 10">
    <name type="scientific">Hericium alpestre</name>
    <dbReference type="NCBI Taxonomy" id="135208"/>
    <lineage>
        <taxon>Eukaryota</taxon>
        <taxon>Fungi</taxon>
        <taxon>Dikarya</taxon>
        <taxon>Basidiomycota</taxon>
        <taxon>Agaricomycotina</taxon>
        <taxon>Agaricomycetes</taxon>
        <taxon>Russulales</taxon>
        <taxon>Hericiaceae</taxon>
        <taxon>Hericium</taxon>
    </lineage>
</organism>
<dbReference type="InterPro" id="IPR031968">
    <property type="entry name" value="VASt"/>
</dbReference>
<dbReference type="CDD" id="cd13220">
    <property type="entry name" value="PH-GRAM_GRAMDC"/>
    <property type="match status" value="1"/>
</dbReference>
<dbReference type="SMART" id="SM00568">
    <property type="entry name" value="GRAM"/>
    <property type="match status" value="1"/>
</dbReference>
<feature type="compositionally biased region" description="Acidic residues" evidence="6">
    <location>
        <begin position="15"/>
        <end position="24"/>
    </location>
</feature>
<sequence length="531" mass="59251">DGVDDAGSVYLSEAGSDDEEDSDDEALLNDLSANDIPVTGFAVASNKRNADFHDLFPAVPEGDYLIEDYGCALQREILIQGRIYISENHICFHANIFGWITDLIIPIYEIISLEKKMTAFVIPNALQITTRAAKYTFASFLARDTVYDVIYNIWRLARPEDESLASLQGEHEDGQVPGGIPGAITDVADGTAAAVPAKKATQCACGKEGGHLSEVAMEAIYPGTPERIYNLMFASGFIKDFMRVDQKLDDIQISDWVPMSPDNPKCLTRNMSYIKPLTGSIGPRQTKCEIKDETLHCDYDDYVTTLTTTRTPDVPSGGVFAVKTRTCVMWASAVSTRVIVTTQVDWTGRSFIKGIIEKSAIEGQKTYHNELDKAMREYIREHQSEFIPAGVDLAVVEEEVQAPTSVTTTPQLEQKPLSEDEARIAREKERNQRGLQWAYDTFEGAYGVAKQSTNGALELVRDAWDQSSSSTILYFIITFLVISNIWTLMIVGRREDIGRRKEIRKMEEREKWVEGIVTTLWDELAAGKLPH</sequence>
<keyword evidence="4 7" id="KW-1133">Transmembrane helix</keyword>
<dbReference type="GO" id="GO:0032366">
    <property type="term" value="P:intracellular sterol transport"/>
    <property type="evidence" value="ECO:0007669"/>
    <property type="project" value="TreeGrafter"/>
</dbReference>
<dbReference type="PANTHER" id="PTHR23319">
    <property type="entry name" value="GRAM DOMAIN CONTAINING 1B, ISOFORM E"/>
    <property type="match status" value="1"/>
</dbReference>